<gene>
    <name evidence="3" type="ORF">CSOJ01_10283</name>
</gene>
<feature type="compositionally biased region" description="Low complexity" evidence="1">
    <location>
        <begin position="469"/>
        <end position="487"/>
    </location>
</feature>
<reference evidence="3 4" key="1">
    <citation type="journal article" date="2020" name="Phytopathology">
        <title>Genome Sequence Resources of Colletotrichum truncatum, C. plurivorum, C. musicola, and C. sojae: Four Species Pathogenic to Soybean (Glycine max).</title>
        <authorList>
            <person name="Rogerio F."/>
            <person name="Boufleur T.R."/>
            <person name="Ciampi-Guillardi M."/>
            <person name="Sukno S.A."/>
            <person name="Thon M.R."/>
            <person name="Massola Junior N.S."/>
            <person name="Baroncelli R."/>
        </authorList>
    </citation>
    <scope>NUCLEOTIDE SEQUENCE [LARGE SCALE GENOMIC DNA]</scope>
    <source>
        <strain evidence="3 4">LFN0009</strain>
    </source>
</reference>
<feature type="domain" description="Ig-like" evidence="2">
    <location>
        <begin position="640"/>
        <end position="687"/>
    </location>
</feature>
<dbReference type="PRINTS" id="PR01217">
    <property type="entry name" value="PRICHEXTENSN"/>
</dbReference>
<feature type="compositionally biased region" description="Low complexity" evidence="1">
    <location>
        <begin position="360"/>
        <end position="378"/>
    </location>
</feature>
<comment type="caution">
    <text evidence="3">The sequence shown here is derived from an EMBL/GenBank/DDBJ whole genome shotgun (WGS) entry which is preliminary data.</text>
</comment>
<feature type="compositionally biased region" description="Acidic residues" evidence="1">
    <location>
        <begin position="228"/>
        <end position="244"/>
    </location>
</feature>
<evidence type="ECO:0000313" key="4">
    <source>
        <dbReference type="Proteomes" id="UP000652219"/>
    </source>
</evidence>
<feature type="compositionally biased region" description="Basic and acidic residues" evidence="1">
    <location>
        <begin position="185"/>
        <end position="201"/>
    </location>
</feature>
<name>A0A8H6J0K8_9PEZI</name>
<feature type="compositionally biased region" description="Basic residues" evidence="1">
    <location>
        <begin position="202"/>
        <end position="211"/>
    </location>
</feature>
<organism evidence="3 4">
    <name type="scientific">Colletotrichum sojae</name>
    <dbReference type="NCBI Taxonomy" id="2175907"/>
    <lineage>
        <taxon>Eukaryota</taxon>
        <taxon>Fungi</taxon>
        <taxon>Dikarya</taxon>
        <taxon>Ascomycota</taxon>
        <taxon>Pezizomycotina</taxon>
        <taxon>Sordariomycetes</taxon>
        <taxon>Hypocreomycetidae</taxon>
        <taxon>Glomerellales</taxon>
        <taxon>Glomerellaceae</taxon>
        <taxon>Colletotrichum</taxon>
        <taxon>Colletotrichum orchidearum species complex</taxon>
    </lineage>
</organism>
<dbReference type="PROSITE" id="PS50835">
    <property type="entry name" value="IG_LIKE"/>
    <property type="match status" value="1"/>
</dbReference>
<feature type="compositionally biased region" description="Acidic residues" evidence="1">
    <location>
        <begin position="254"/>
        <end position="274"/>
    </location>
</feature>
<accession>A0A8H6J0K8</accession>
<protein>
    <submittedName>
        <fullName evidence="3">Chromo domain-containing protein</fullName>
    </submittedName>
</protein>
<dbReference type="InterPro" id="IPR007110">
    <property type="entry name" value="Ig-like_dom"/>
</dbReference>
<proteinExistence type="predicted"/>
<sequence length="687" mass="74916">MSRHPKRVWFPRASSDDAPTDTAASHTAKHCPEKHLAVVLDDIASRRAYRPGTGPRLRPVTLIPPRDTTAYIRDEFFVPPDLSRDGKKRLQYAVGWTDLPAARLVVDAERVHEYVSPLAYEEWCTARAAERDEEERRVEEEENLRLVAEAERGGFALRNGFLARRDTTEAPLESDGWEGGKRKRTHDDDDGLSRDGEEAGGKRRRPVRPRKNAPSLSAPPKALLEAFGELDDAEADTDDTNEEEAIFRQLNGEQEQEQEQEQVEDSYDSGEESDGAPVPDGLAPHPPAKKQRTTSPAPPSIVRLPPALETDSGRSTPFLDSSRRSTSSPALPPLPQPSHTTTTTQEAHLIPGSAFLPSLPQASATQTSTPSASRTASAIQPPRRSLLSVRDPPSQSPPPPHIPHTQTPTPKASNPNPRPPATAPPAMNGSNSNHNYNPPAPPSVKRWGFGFVPLPQSTTTTTLRSTAIAVPKAPSVSPQPQPAQSTQHHPHPNNQPQPPPKQPPRRRKTPSPTTTTTATKAQPPPRSQSLQGTNVFEVLRLEGLQIRHVLGHPARYFAVRWRGDWPPGQNPTWEPERNIPESLVGAFLLTNPVALGPVSPSRHRRAAAAAAAVTGEAPWDPAFDGFAASSPPRARRRKCPSVSGAFAAVEDGGDADGEVKCKVEEVDEDDVLLVTDEHPPRRPSLSW</sequence>
<evidence type="ECO:0000256" key="1">
    <source>
        <dbReference type="SAM" id="MobiDB-lite"/>
    </source>
</evidence>
<dbReference type="Proteomes" id="UP000652219">
    <property type="component" value="Unassembled WGS sequence"/>
</dbReference>
<evidence type="ECO:0000259" key="2">
    <source>
        <dbReference type="PROSITE" id="PS50835"/>
    </source>
</evidence>
<feature type="compositionally biased region" description="Low complexity" evidence="1">
    <location>
        <begin position="317"/>
        <end position="329"/>
    </location>
</feature>
<keyword evidence="4" id="KW-1185">Reference proteome</keyword>
<evidence type="ECO:0000313" key="3">
    <source>
        <dbReference type="EMBL" id="KAF6804314.1"/>
    </source>
</evidence>
<feature type="compositionally biased region" description="Low complexity" evidence="1">
    <location>
        <begin position="16"/>
        <end position="26"/>
    </location>
</feature>
<feature type="region of interest" description="Disordered" evidence="1">
    <location>
        <begin position="167"/>
        <end position="531"/>
    </location>
</feature>
<dbReference type="AlphaFoldDB" id="A0A8H6J0K8"/>
<dbReference type="EMBL" id="WIGN01000212">
    <property type="protein sequence ID" value="KAF6804314.1"/>
    <property type="molecule type" value="Genomic_DNA"/>
</dbReference>
<feature type="region of interest" description="Disordered" evidence="1">
    <location>
        <begin position="1"/>
        <end position="29"/>
    </location>
</feature>
<feature type="compositionally biased region" description="Low complexity" evidence="1">
    <location>
        <begin position="510"/>
        <end position="521"/>
    </location>
</feature>
<feature type="compositionally biased region" description="Pro residues" evidence="1">
    <location>
        <begin position="493"/>
        <end position="502"/>
    </location>
</feature>